<dbReference type="CTD" id="84941"/>
<feature type="domain" description="SH2" evidence="4">
    <location>
        <begin position="34"/>
        <end position="125"/>
    </location>
</feature>
<organism evidence="5 6">
    <name type="scientific">Chinchilla lanigera</name>
    <name type="common">Long-tailed chinchilla</name>
    <name type="synonym">Chinchilla villidera</name>
    <dbReference type="NCBI Taxonomy" id="34839"/>
    <lineage>
        <taxon>Eukaryota</taxon>
        <taxon>Metazoa</taxon>
        <taxon>Chordata</taxon>
        <taxon>Craniata</taxon>
        <taxon>Vertebrata</taxon>
        <taxon>Euteleostomi</taxon>
        <taxon>Mammalia</taxon>
        <taxon>Eutheria</taxon>
        <taxon>Euarchontoglires</taxon>
        <taxon>Glires</taxon>
        <taxon>Rodentia</taxon>
        <taxon>Hystricomorpha</taxon>
        <taxon>Chinchillidae</taxon>
        <taxon>Chinchilla</taxon>
    </lineage>
</organism>
<evidence type="ECO:0000256" key="1">
    <source>
        <dbReference type="ARBA" id="ARBA00022999"/>
    </source>
</evidence>
<feature type="compositionally biased region" description="Basic and acidic residues" evidence="3">
    <location>
        <begin position="177"/>
        <end position="190"/>
    </location>
</feature>
<dbReference type="SUPFAM" id="SSF55550">
    <property type="entry name" value="SH2 domain"/>
    <property type="match status" value="1"/>
</dbReference>
<dbReference type="Gene3D" id="3.30.505.10">
    <property type="entry name" value="SH2 domain"/>
    <property type="match status" value="1"/>
</dbReference>
<reference evidence="5" key="1">
    <citation type="submission" date="2025-08" db="UniProtKB">
        <authorList>
            <consortium name="Ensembl"/>
        </authorList>
    </citation>
    <scope>IDENTIFICATION</scope>
</reference>
<evidence type="ECO:0000259" key="4">
    <source>
        <dbReference type="PROSITE" id="PS50001"/>
    </source>
</evidence>
<feature type="compositionally biased region" description="Pro residues" evidence="3">
    <location>
        <begin position="333"/>
        <end position="342"/>
    </location>
</feature>
<accession>A0A8C2UXA0</accession>
<evidence type="ECO:0000313" key="6">
    <source>
        <dbReference type="Proteomes" id="UP000694398"/>
    </source>
</evidence>
<dbReference type="GeneTree" id="ENSGT00940000161678"/>
<dbReference type="Pfam" id="PF00017">
    <property type="entry name" value="SH2"/>
    <property type="match status" value="1"/>
</dbReference>
<dbReference type="PRINTS" id="PR00401">
    <property type="entry name" value="SH2DOMAIN"/>
</dbReference>
<dbReference type="PANTHER" id="PTHR14388">
    <property type="entry name" value="T CELL-SPECIFIC ADAPTER PROTEIN TSAD"/>
    <property type="match status" value="1"/>
</dbReference>
<dbReference type="SMART" id="SM00252">
    <property type="entry name" value="SH2"/>
    <property type="match status" value="1"/>
</dbReference>
<keyword evidence="6" id="KW-1185">Reference proteome</keyword>
<dbReference type="InterPro" id="IPR036860">
    <property type="entry name" value="SH2_dom_sf"/>
</dbReference>
<evidence type="ECO:0000256" key="3">
    <source>
        <dbReference type="SAM" id="MobiDB-lite"/>
    </source>
</evidence>
<reference evidence="5" key="2">
    <citation type="submission" date="2025-09" db="UniProtKB">
        <authorList>
            <consortium name="Ensembl"/>
        </authorList>
    </citation>
    <scope>IDENTIFICATION</scope>
</reference>
<dbReference type="Proteomes" id="UP000694398">
    <property type="component" value="Unassembled WGS sequence"/>
</dbReference>
<feature type="region of interest" description="Disordered" evidence="3">
    <location>
        <begin position="148"/>
        <end position="206"/>
    </location>
</feature>
<evidence type="ECO:0000313" key="5">
    <source>
        <dbReference type="Ensembl" id="ENSCLAP00000007136.1"/>
    </source>
</evidence>
<dbReference type="InterPro" id="IPR000980">
    <property type="entry name" value="SH2"/>
</dbReference>
<dbReference type="Ensembl" id="ENSCLAT00000007248.1">
    <property type="protein sequence ID" value="ENSCLAP00000007136.1"/>
    <property type="gene ID" value="ENSCLAG00000005020.1"/>
</dbReference>
<dbReference type="RefSeq" id="XP_005409546.1">
    <property type="nucleotide sequence ID" value="XM_005409489.2"/>
</dbReference>
<dbReference type="GeneID" id="102023629"/>
<gene>
    <name evidence="5" type="primary">HSH2D</name>
</gene>
<dbReference type="PROSITE" id="PS50001">
    <property type="entry name" value="SH2"/>
    <property type="match status" value="1"/>
</dbReference>
<sequence>MAEAERLPPPLPPRLDWFVHTQMGQLAQDGIPEWFHGAISRGDAESLLESQPPGSFLIRVSHSHVGYTLSYRVQGSCCHAMVMLLDDGCLVLRGEDSAHTSLGALVAFYQRRPLRPHGQLLTRGCGQKDPATTDYEDLLLCATTLAQDAAGPEPDPEEHRGPCWGLESPREAAPPHPPEDKEVSAERETEPVEQVASPQPPRGSLRGATQKLWQNLRALPATGRRVQQRLKGHLAAVSLAPLWPSAPTPNSRARVDSWGHRAPGDPHVATSPGNLPRSQARPRDARSRKATRPATWSGATSGNRGWCRKVTRALSAQPSEPRPGDWLPEEYQQPPPFAPGYC</sequence>
<dbReference type="PANTHER" id="PTHR14388:SF3">
    <property type="entry name" value="HEMATOPOIETIC SH2 DOMAIN-CONTAINING PROTEIN"/>
    <property type="match status" value="1"/>
</dbReference>
<dbReference type="AlphaFoldDB" id="A0A8C2UXA0"/>
<name>A0A8C2UXA0_CHILA</name>
<keyword evidence="1 2" id="KW-0727">SH2 domain</keyword>
<dbReference type="GO" id="GO:0005737">
    <property type="term" value="C:cytoplasm"/>
    <property type="evidence" value="ECO:0007669"/>
    <property type="project" value="TreeGrafter"/>
</dbReference>
<feature type="region of interest" description="Disordered" evidence="3">
    <location>
        <begin position="243"/>
        <end position="342"/>
    </location>
</feature>
<dbReference type="OMA" id="CGQKDPA"/>
<feature type="compositionally biased region" description="Basic and acidic residues" evidence="3">
    <location>
        <begin position="253"/>
        <end position="264"/>
    </location>
</feature>
<dbReference type="OrthoDB" id="67310at2759"/>
<proteinExistence type="predicted"/>
<evidence type="ECO:0000256" key="2">
    <source>
        <dbReference type="PROSITE-ProRule" id="PRU00191"/>
    </source>
</evidence>
<protein>
    <submittedName>
        <fullName evidence="5">Hematopoietic SH2 domain containing</fullName>
    </submittedName>
</protein>